<keyword evidence="2" id="KW-0808">Transferase</keyword>
<evidence type="ECO:0000313" key="2">
    <source>
        <dbReference type="EMBL" id="PYI64489.1"/>
    </source>
</evidence>
<dbReference type="Proteomes" id="UP000247832">
    <property type="component" value="Unassembled WGS sequence"/>
</dbReference>
<sequence length="272" mass="29504">MSKLWEQMLLLPRVVRLASRAPRDPNAAWEGYWRGIHSTGRSGEVLWDAGSRNEFAQYSDALIAHFDPALPVIDVGCGNGSYTRWLAGHFPSVLGIDVSPGAVERARSEADGILNADFMVMDATGAGAGGQLLERVGLANVFVRGVFHVLKPDKQASMAANLRTIIGNTGRVFLTETNFRGNSLAYLQQLGATRRSIPGQLERALENLPRPGHFGARERHSIFPDTHWKVITDGPVNIEVALVNSTGLPQQVPGYFAILTGAAGPGQEREQL</sequence>
<dbReference type="CDD" id="cd02440">
    <property type="entry name" value="AdoMet_MTases"/>
    <property type="match status" value="1"/>
</dbReference>
<proteinExistence type="predicted"/>
<gene>
    <name evidence="2" type="ORF">CVV68_21800</name>
</gene>
<protein>
    <submittedName>
        <fullName evidence="2">Methyltransferase type 12</fullName>
    </submittedName>
</protein>
<dbReference type="Gene3D" id="3.40.50.150">
    <property type="entry name" value="Vaccinia Virus protein VP39"/>
    <property type="match status" value="1"/>
</dbReference>
<name>A0A2V5L072_9MICC</name>
<feature type="domain" description="Methyltransferase" evidence="1">
    <location>
        <begin position="72"/>
        <end position="164"/>
    </location>
</feature>
<keyword evidence="2" id="KW-0489">Methyltransferase</keyword>
<keyword evidence="3" id="KW-1185">Reference proteome</keyword>
<comment type="caution">
    <text evidence="2">The sequence shown here is derived from an EMBL/GenBank/DDBJ whole genome shotgun (WGS) entry which is preliminary data.</text>
</comment>
<organism evidence="2 3">
    <name type="scientific">Arthrobacter livingstonensis</name>
    <dbReference type="NCBI Taxonomy" id="670078"/>
    <lineage>
        <taxon>Bacteria</taxon>
        <taxon>Bacillati</taxon>
        <taxon>Actinomycetota</taxon>
        <taxon>Actinomycetes</taxon>
        <taxon>Micrococcales</taxon>
        <taxon>Micrococcaceae</taxon>
        <taxon>Arthrobacter</taxon>
    </lineage>
</organism>
<reference evidence="2 3" key="1">
    <citation type="submission" date="2018-05" db="EMBL/GenBank/DDBJ databases">
        <title>Genetic diversity of glacier-inhabiting Cryobacterium bacteria in China and description of Cryobacterium mengkeensis sp. nov. and Arthrobacter glacialis sp. nov.</title>
        <authorList>
            <person name="Liu Q."/>
            <person name="Xin Y.-H."/>
        </authorList>
    </citation>
    <scope>NUCLEOTIDE SEQUENCE [LARGE SCALE GENOMIC DNA]</scope>
    <source>
        <strain evidence="2 3">LI2</strain>
    </source>
</reference>
<dbReference type="AlphaFoldDB" id="A0A2V5L072"/>
<evidence type="ECO:0000313" key="3">
    <source>
        <dbReference type="Proteomes" id="UP000247832"/>
    </source>
</evidence>
<dbReference type="RefSeq" id="WP_110503090.1">
    <property type="nucleotide sequence ID" value="NZ_QJVD01000049.1"/>
</dbReference>
<dbReference type="Pfam" id="PF13649">
    <property type="entry name" value="Methyltransf_25"/>
    <property type="match status" value="1"/>
</dbReference>
<dbReference type="InterPro" id="IPR029063">
    <property type="entry name" value="SAM-dependent_MTases_sf"/>
</dbReference>
<dbReference type="SUPFAM" id="SSF53335">
    <property type="entry name" value="S-adenosyl-L-methionine-dependent methyltransferases"/>
    <property type="match status" value="1"/>
</dbReference>
<dbReference type="EMBL" id="QJVD01000049">
    <property type="protein sequence ID" value="PYI64489.1"/>
    <property type="molecule type" value="Genomic_DNA"/>
</dbReference>
<dbReference type="OrthoDB" id="495703at2"/>
<dbReference type="GO" id="GO:0032259">
    <property type="term" value="P:methylation"/>
    <property type="evidence" value="ECO:0007669"/>
    <property type="project" value="UniProtKB-KW"/>
</dbReference>
<dbReference type="InterPro" id="IPR041698">
    <property type="entry name" value="Methyltransf_25"/>
</dbReference>
<dbReference type="GO" id="GO:0008168">
    <property type="term" value="F:methyltransferase activity"/>
    <property type="evidence" value="ECO:0007669"/>
    <property type="project" value="UniProtKB-KW"/>
</dbReference>
<evidence type="ECO:0000259" key="1">
    <source>
        <dbReference type="Pfam" id="PF13649"/>
    </source>
</evidence>
<accession>A0A2V5L072</accession>